<keyword evidence="1" id="KW-0813">Transport</keyword>
<keyword evidence="1" id="KW-0472">Membrane</keyword>
<feature type="transmembrane region" description="Helical" evidence="1">
    <location>
        <begin position="82"/>
        <end position="101"/>
    </location>
</feature>
<comment type="caution">
    <text evidence="2">The sequence shown here is derived from an EMBL/GenBank/DDBJ whole genome shotgun (WGS) entry which is preliminary data.</text>
</comment>
<name>A0A7Y9W8Y9_9BURK</name>
<evidence type="ECO:0000256" key="1">
    <source>
        <dbReference type="HAMAP-Rule" id="MF_02077"/>
    </source>
</evidence>
<evidence type="ECO:0000313" key="2">
    <source>
        <dbReference type="EMBL" id="NYH16346.1"/>
    </source>
</evidence>
<evidence type="ECO:0000313" key="3">
    <source>
        <dbReference type="Proteomes" id="UP000572540"/>
    </source>
</evidence>
<reference evidence="2 3" key="1">
    <citation type="submission" date="2020-07" db="EMBL/GenBank/DDBJ databases">
        <title>Exploring microbial biodiversity for novel pathways involved in the catabolism of aromatic compounds derived from lignin.</title>
        <authorList>
            <person name="Elkins J."/>
        </authorList>
    </citation>
    <scope>NUCLEOTIDE SEQUENCE [LARGE SCALE GENOMIC DNA]</scope>
    <source>
        <strain evidence="2 3">H2C3B</strain>
    </source>
</reference>
<feature type="transmembrane region" description="Helical" evidence="1">
    <location>
        <begin position="159"/>
        <end position="182"/>
    </location>
</feature>
<organism evidence="2 3">
    <name type="scientific">Paraburkholderia bryophila</name>
    <dbReference type="NCBI Taxonomy" id="420952"/>
    <lineage>
        <taxon>Bacteria</taxon>
        <taxon>Pseudomonadati</taxon>
        <taxon>Pseudomonadota</taxon>
        <taxon>Betaproteobacteria</taxon>
        <taxon>Burkholderiales</taxon>
        <taxon>Burkholderiaceae</taxon>
        <taxon>Paraburkholderia</taxon>
    </lineage>
</organism>
<dbReference type="EMBL" id="JACCAU010000001">
    <property type="protein sequence ID" value="NYH16346.1"/>
    <property type="molecule type" value="Genomic_DNA"/>
</dbReference>
<comment type="function">
    <text evidence="1">Involved in peptidoglycan biosynthesis. Transports lipid-linked peptidoglycan precursors from the inner to the outer leaflet of the cytoplasmic membrane.</text>
</comment>
<dbReference type="Proteomes" id="UP000572540">
    <property type="component" value="Unassembled WGS sequence"/>
</dbReference>
<keyword evidence="1" id="KW-0961">Cell wall biogenesis/degradation</keyword>
<comment type="pathway">
    <text evidence="1">Cell wall biogenesis; peptidoglycan biosynthesis.</text>
</comment>
<sequence>MDTQLIIICALTFVIHVIATLAYAVRIAGVRTRRIAVSFALFGIIALVSRTANSFQGPFLAKRVEEDLAHHVQAGMLGDFRLFLLAATLATVVGAFLIPTFQRYFSRAVIHFQAHRSIPRLALHAFSRGGVAYIRGGARLPARENVTQLTSDVGVSWKVITLNVFAMSLWTVGVFASLYAGFLKPELRVTCANLSSVINGFATIVLTVVIDPQISVMTDDVIEGRVTENRFRRAITTLIGARVVGTLLAQLMLVPAAFLIVRVAEAI</sequence>
<keyword evidence="1" id="KW-0573">Peptidoglycan synthesis</keyword>
<dbReference type="GO" id="GO:0015648">
    <property type="term" value="F:lipid-linked peptidoglycan transporter activity"/>
    <property type="evidence" value="ECO:0007669"/>
    <property type="project" value="UniProtKB-UniRule"/>
</dbReference>
<dbReference type="RefSeq" id="WP_179712606.1">
    <property type="nucleotide sequence ID" value="NZ_JACCAU010000001.1"/>
</dbReference>
<dbReference type="GO" id="GO:0008360">
    <property type="term" value="P:regulation of cell shape"/>
    <property type="evidence" value="ECO:0007669"/>
    <property type="project" value="UniProtKB-KW"/>
</dbReference>
<dbReference type="HAMAP" id="MF_02077">
    <property type="entry name" value="Amj_flippase"/>
    <property type="match status" value="1"/>
</dbReference>
<proteinExistence type="inferred from homology"/>
<keyword evidence="1" id="KW-0133">Cell shape</keyword>
<feature type="transmembrane region" description="Helical" evidence="1">
    <location>
        <begin position="34"/>
        <end position="53"/>
    </location>
</feature>
<feature type="transmembrane region" description="Helical" evidence="1">
    <location>
        <begin position="234"/>
        <end position="261"/>
    </location>
</feature>
<keyword evidence="1" id="KW-0812">Transmembrane</keyword>
<comment type="similarity">
    <text evidence="1">Belongs to the Amj family.</text>
</comment>
<dbReference type="UniPathway" id="UPA00219"/>
<protein>
    <recommendedName>
        <fullName evidence="1">Lipid II flippase Amj</fullName>
    </recommendedName>
</protein>
<dbReference type="InterPro" id="IPR021260">
    <property type="entry name" value="Amj"/>
</dbReference>
<dbReference type="AlphaFoldDB" id="A0A7Y9W8Y9"/>
<dbReference type="GO" id="GO:0009252">
    <property type="term" value="P:peptidoglycan biosynthetic process"/>
    <property type="evidence" value="ECO:0007669"/>
    <property type="project" value="UniProtKB-UniRule"/>
</dbReference>
<keyword evidence="1" id="KW-1003">Cell membrane</keyword>
<accession>A0A7Y9W8Y9</accession>
<comment type="caution">
    <text evidence="1">Lacks conserved residue(s) required for the propagation of feature annotation.</text>
</comment>
<comment type="subcellular location">
    <subcellularLocation>
        <location evidence="1">Cell membrane</location>
        <topology evidence="1">Multi-pass membrane protein</topology>
    </subcellularLocation>
</comment>
<dbReference type="GO" id="GO:0005886">
    <property type="term" value="C:plasma membrane"/>
    <property type="evidence" value="ECO:0007669"/>
    <property type="project" value="UniProtKB-SubCell"/>
</dbReference>
<gene>
    <name evidence="1" type="primary">amj</name>
    <name evidence="2" type="ORF">GGD41_003574</name>
</gene>
<feature type="transmembrane region" description="Helical" evidence="1">
    <location>
        <begin position="194"/>
        <end position="214"/>
    </location>
</feature>
<keyword evidence="1" id="KW-1133">Transmembrane helix</keyword>
<dbReference type="GO" id="GO:0071555">
    <property type="term" value="P:cell wall organization"/>
    <property type="evidence" value="ECO:0007669"/>
    <property type="project" value="UniProtKB-KW"/>
</dbReference>
<dbReference type="Pfam" id="PF10997">
    <property type="entry name" value="Amj"/>
    <property type="match status" value="1"/>
</dbReference>